<keyword evidence="1" id="KW-0479">Metal-binding</keyword>
<dbReference type="Pfam" id="PF05485">
    <property type="entry name" value="THAP"/>
    <property type="match status" value="1"/>
</dbReference>
<keyword evidence="3" id="KW-0862">Zinc</keyword>
<reference evidence="7 8" key="1">
    <citation type="journal article" date="2019" name="Sci. Rep.">
        <title>Orb-weaving spider Araneus ventricosus genome elucidates the spidroin gene catalogue.</title>
        <authorList>
            <person name="Kono N."/>
            <person name="Nakamura H."/>
            <person name="Ohtoshi R."/>
            <person name="Moran D.A.P."/>
            <person name="Shinohara A."/>
            <person name="Yoshida Y."/>
            <person name="Fujiwara M."/>
            <person name="Mori M."/>
            <person name="Tomita M."/>
            <person name="Arakawa K."/>
        </authorList>
    </citation>
    <scope>NUCLEOTIDE SEQUENCE [LARGE SCALE GENOMIC DNA]</scope>
</reference>
<keyword evidence="4 5" id="KW-0238">DNA-binding</keyword>
<evidence type="ECO:0000259" key="6">
    <source>
        <dbReference type="PROSITE" id="PS50950"/>
    </source>
</evidence>
<gene>
    <name evidence="7" type="ORF">AVEN_215114_1</name>
</gene>
<dbReference type="InterPro" id="IPR038441">
    <property type="entry name" value="THAP_Znf_sf"/>
</dbReference>
<keyword evidence="2 5" id="KW-0863">Zinc-finger</keyword>
<protein>
    <recommendedName>
        <fullName evidence="6">THAP-type domain-containing protein</fullName>
    </recommendedName>
</protein>
<evidence type="ECO:0000256" key="1">
    <source>
        <dbReference type="ARBA" id="ARBA00022723"/>
    </source>
</evidence>
<dbReference type="Gene3D" id="6.20.210.20">
    <property type="entry name" value="THAP domain"/>
    <property type="match status" value="1"/>
</dbReference>
<evidence type="ECO:0000256" key="2">
    <source>
        <dbReference type="ARBA" id="ARBA00022771"/>
    </source>
</evidence>
<dbReference type="InterPro" id="IPR006612">
    <property type="entry name" value="THAP_Znf"/>
</dbReference>
<accession>A0A4Y2JDS9</accession>
<dbReference type="Proteomes" id="UP000499080">
    <property type="component" value="Unassembled WGS sequence"/>
</dbReference>
<dbReference type="EMBL" id="BGPR01003431">
    <property type="protein sequence ID" value="GBM88045.1"/>
    <property type="molecule type" value="Genomic_DNA"/>
</dbReference>
<evidence type="ECO:0000256" key="3">
    <source>
        <dbReference type="ARBA" id="ARBA00022833"/>
    </source>
</evidence>
<keyword evidence="8" id="KW-1185">Reference proteome</keyword>
<dbReference type="PROSITE" id="PS50950">
    <property type="entry name" value="ZF_THAP"/>
    <property type="match status" value="1"/>
</dbReference>
<name>A0A4Y2JDS9_ARAVE</name>
<proteinExistence type="predicted"/>
<dbReference type="SUPFAM" id="SSF57716">
    <property type="entry name" value="Glucocorticoid receptor-like (DNA-binding domain)"/>
    <property type="match status" value="1"/>
</dbReference>
<dbReference type="GO" id="GO:0003677">
    <property type="term" value="F:DNA binding"/>
    <property type="evidence" value="ECO:0007669"/>
    <property type="project" value="UniProtKB-UniRule"/>
</dbReference>
<sequence length="168" mass="18830">MDATADAAYPKIRFRKGLRTCSVCDTPGRALFRIPSDENRFKKWFLSLNWNVQPEKLKYILVNARVCDRHFSDSCFTNILKERLIKFACSHITEDLPSTASDNLSALSLAASVEVSDTELSCSKHLVSSTSTSTHATNDHLQVRSAIYRIYRNCSSSSAFTSTTVHIC</sequence>
<dbReference type="AlphaFoldDB" id="A0A4Y2JDS9"/>
<evidence type="ECO:0000256" key="4">
    <source>
        <dbReference type="ARBA" id="ARBA00023125"/>
    </source>
</evidence>
<evidence type="ECO:0000313" key="7">
    <source>
        <dbReference type="EMBL" id="GBM88045.1"/>
    </source>
</evidence>
<dbReference type="GO" id="GO:0008270">
    <property type="term" value="F:zinc ion binding"/>
    <property type="evidence" value="ECO:0007669"/>
    <property type="project" value="UniProtKB-KW"/>
</dbReference>
<feature type="domain" description="THAP-type" evidence="6">
    <location>
        <begin position="12"/>
        <end position="93"/>
    </location>
</feature>
<comment type="caution">
    <text evidence="7">The sequence shown here is derived from an EMBL/GenBank/DDBJ whole genome shotgun (WGS) entry which is preliminary data.</text>
</comment>
<organism evidence="7 8">
    <name type="scientific">Araneus ventricosus</name>
    <name type="common">Orbweaver spider</name>
    <name type="synonym">Epeira ventricosa</name>
    <dbReference type="NCBI Taxonomy" id="182803"/>
    <lineage>
        <taxon>Eukaryota</taxon>
        <taxon>Metazoa</taxon>
        <taxon>Ecdysozoa</taxon>
        <taxon>Arthropoda</taxon>
        <taxon>Chelicerata</taxon>
        <taxon>Arachnida</taxon>
        <taxon>Araneae</taxon>
        <taxon>Araneomorphae</taxon>
        <taxon>Entelegynae</taxon>
        <taxon>Araneoidea</taxon>
        <taxon>Araneidae</taxon>
        <taxon>Araneus</taxon>
    </lineage>
</organism>
<evidence type="ECO:0000256" key="5">
    <source>
        <dbReference type="PROSITE-ProRule" id="PRU00309"/>
    </source>
</evidence>
<dbReference type="OrthoDB" id="6775048at2759"/>
<dbReference type="SMART" id="SM00980">
    <property type="entry name" value="THAP"/>
    <property type="match status" value="1"/>
</dbReference>
<evidence type="ECO:0000313" key="8">
    <source>
        <dbReference type="Proteomes" id="UP000499080"/>
    </source>
</evidence>